<sequence>MKYIILCDGIGKQTATQHSQHSQHSLPKPLNFIQGRHMIEYVVDNIPSNEVFIIYNIFLDEYNFQEILINKCKSKKFHFSQIDYLTRGAVETAFVGINKFLGVCGDDNITFGDNIVFIDSDNPPNIDKPIPIFNNEFIGYNQTTHSICYGLCGFKNVNTFLKYVKILLDASGDVASASEFNFSTLYNLITNSGVKVEHYHIDNLDITNKNKLRICFDLDNTLVSYPTIAGDYSTVKPIAHNLSLLKRLKNDGHEIIIYTARRMKTHGGNVGKVIKDIAGITIDTLERLNIEYDELIFGKPIADIYIDDRAINPYINDISYFGLSYNGGSSDSSGASQFIPNKIKNNKYNQIKRYGEHIIKTGPLNILRGELYYYQNIPSGFENYFPRLIDYKEYEDTIEMKIEYIEGIPLYYLYKNCLLTYRHIDDLFDILDRLHKHNSLHNLAPANPIVITSDNVKNNYIKKLENRFNIQDYYFEDARDVLKDITEGIDTHFNPIISPVIHGDFWFSNIILSYEGCGCGYRLIDMKGTIDNILTVNGDIYYDYGKLYQSILGYDLVLNGSESGDSSDSTDQTKEYIQSMKAYFLQKCIAKRLDITYLKCVVKGLVFGTMPFISHYSRDIKNNIWELIKGDLLNSADI</sequence>
<dbReference type="InterPro" id="IPR029044">
    <property type="entry name" value="Nucleotide-diphossugar_trans"/>
</dbReference>
<reference evidence="1" key="1">
    <citation type="journal article" date="2020" name="Nature">
        <title>Giant virus diversity and host interactions through global metagenomics.</title>
        <authorList>
            <person name="Schulz F."/>
            <person name="Roux S."/>
            <person name="Paez-Espino D."/>
            <person name="Jungbluth S."/>
            <person name="Walsh D.A."/>
            <person name="Denef V.J."/>
            <person name="McMahon K.D."/>
            <person name="Konstantinidis K.T."/>
            <person name="Eloe-Fadrosh E.A."/>
            <person name="Kyrpides N.C."/>
            <person name="Woyke T."/>
        </authorList>
    </citation>
    <scope>NUCLEOTIDE SEQUENCE</scope>
    <source>
        <strain evidence="1">GVMAG-S-1101178-73</strain>
    </source>
</reference>
<protein>
    <submittedName>
        <fullName evidence="1">Uncharacterized protein</fullName>
    </submittedName>
</protein>
<evidence type="ECO:0000313" key="1">
    <source>
        <dbReference type="EMBL" id="QHU13516.1"/>
    </source>
</evidence>
<proteinExistence type="predicted"/>
<accession>A0A6C0K8V4</accession>
<dbReference type="Gene3D" id="3.40.50.1000">
    <property type="entry name" value="HAD superfamily/HAD-like"/>
    <property type="match status" value="1"/>
</dbReference>
<dbReference type="SUPFAM" id="SSF56784">
    <property type="entry name" value="HAD-like"/>
    <property type="match status" value="1"/>
</dbReference>
<dbReference type="SUPFAM" id="SSF56112">
    <property type="entry name" value="Protein kinase-like (PK-like)"/>
    <property type="match status" value="1"/>
</dbReference>
<organism evidence="1">
    <name type="scientific">viral metagenome</name>
    <dbReference type="NCBI Taxonomy" id="1070528"/>
    <lineage>
        <taxon>unclassified sequences</taxon>
        <taxon>metagenomes</taxon>
        <taxon>organismal metagenomes</taxon>
    </lineage>
</organism>
<dbReference type="InterPro" id="IPR036412">
    <property type="entry name" value="HAD-like_sf"/>
</dbReference>
<dbReference type="Gene3D" id="3.90.550.10">
    <property type="entry name" value="Spore Coat Polysaccharide Biosynthesis Protein SpsA, Chain A"/>
    <property type="match status" value="1"/>
</dbReference>
<name>A0A6C0K8V4_9ZZZZ</name>
<dbReference type="InterPro" id="IPR011009">
    <property type="entry name" value="Kinase-like_dom_sf"/>
</dbReference>
<dbReference type="AlphaFoldDB" id="A0A6C0K8V4"/>
<dbReference type="EMBL" id="MN740821">
    <property type="protein sequence ID" value="QHU13516.1"/>
    <property type="molecule type" value="Genomic_DNA"/>
</dbReference>
<dbReference type="InterPro" id="IPR023214">
    <property type="entry name" value="HAD_sf"/>
</dbReference>
<dbReference type="SUPFAM" id="SSF53448">
    <property type="entry name" value="Nucleotide-diphospho-sugar transferases"/>
    <property type="match status" value="1"/>
</dbReference>